<evidence type="ECO:0000259" key="2">
    <source>
        <dbReference type="Pfam" id="PF06259"/>
    </source>
</evidence>
<protein>
    <submittedName>
        <fullName evidence="3">Alpha/beta hydrolase family protein</fullName>
    </submittedName>
</protein>
<name>A0ABY4IRH3_9MICO</name>
<keyword evidence="3" id="KW-0378">Hydrolase</keyword>
<feature type="domain" description="DUF1023" evidence="2">
    <location>
        <begin position="377"/>
        <end position="546"/>
    </location>
</feature>
<dbReference type="EMBL" id="CP078077">
    <property type="protein sequence ID" value="UPL14511.1"/>
    <property type="molecule type" value="Genomic_DNA"/>
</dbReference>
<evidence type="ECO:0000313" key="4">
    <source>
        <dbReference type="Proteomes" id="UP000831963"/>
    </source>
</evidence>
<proteinExistence type="predicted"/>
<accession>A0ABY4IRH3</accession>
<sequence length="653" mass="69912">MSAVRGELPLLLDPTVLEMLGTQVFTAASTLADAANQANDQWKRLPEVFVVEDAGIAETMLDGPAGTAADFVEAMKSARRVLDEFTVTTIPALQKRRDELEARILTVNQEHETAQSGLESADAAYWRSYETDPASDSTRRAGEAQTDATDAWRDAQDAVIALEADIRVFRIDVEAAEDFLASDLKGISGGDDPRGAWGVPVTSTQSSWGDTAAPYPGGPVSDETLADRLRGDMSDAVAARITALGNGDPDGAKEWLGAHPDFAGTVGFVDVDRARALWDQLGRASTRGDDGAWAMGPLAVLLGGAPTVIGNLNGIPAAAKDEFNRAELERLLDGELTDDQRRKLESVQDLLADSDAETAPVISLLSLFFETDDGSPRVSLGFGEVDNAGQVTTLTHGISTDVTQIGEWSDSAIALQKATMTELSEIGSSATTAVVLFMEWDSGGPSNVWELERPHAGAERLAQLLRGFDRSNPNVQLDLGLHSLGTTMGAEMVANNPGLVQNAWLYGSAGIAEETAADLENLIRRNELNLFATHAEDDFIAPMGRFDVSTHTVDPRTIAGAETFGSDGGWVLGYGDGDRDWGERVEGHNSQASTEWFYLLDGFKTQQTGGMSPSFIPQWDDEAVGYLDPRSQSFKQTVVDLVDSIVLSEGARS</sequence>
<keyword evidence="4" id="KW-1185">Reference proteome</keyword>
<evidence type="ECO:0000313" key="3">
    <source>
        <dbReference type="EMBL" id="UPL14511.1"/>
    </source>
</evidence>
<feature type="region of interest" description="Disordered" evidence="1">
    <location>
        <begin position="191"/>
        <end position="221"/>
    </location>
</feature>
<dbReference type="Pfam" id="PF06259">
    <property type="entry name" value="Abhydrolase_8"/>
    <property type="match status" value="1"/>
</dbReference>
<reference evidence="3 4" key="1">
    <citation type="submission" date="2021-06" db="EMBL/GenBank/DDBJ databases">
        <title>Genome-based taxonomic framework of Microbacterium strains isolated from marine environment, the description of four new species and reclassification of four preexisting species.</title>
        <authorList>
            <person name="Lee S.D."/>
            <person name="Kim S.-M."/>
            <person name="Byeon Y.-S."/>
            <person name="Yang H.L."/>
            <person name="Kim I.S."/>
        </authorList>
    </citation>
    <scope>NUCLEOTIDE SEQUENCE [LARGE SCALE GENOMIC DNA]</scope>
    <source>
        <strain evidence="3 4">SSW1-36</strain>
    </source>
</reference>
<evidence type="ECO:0000256" key="1">
    <source>
        <dbReference type="SAM" id="MobiDB-lite"/>
    </source>
</evidence>
<gene>
    <name evidence="3" type="ORF">KV396_08500</name>
</gene>
<dbReference type="GO" id="GO:0016787">
    <property type="term" value="F:hydrolase activity"/>
    <property type="evidence" value="ECO:0007669"/>
    <property type="project" value="UniProtKB-KW"/>
</dbReference>
<dbReference type="InterPro" id="IPR010427">
    <property type="entry name" value="DUF1023"/>
</dbReference>
<dbReference type="Proteomes" id="UP000831963">
    <property type="component" value="Chromosome"/>
</dbReference>
<organism evidence="3 4">
    <name type="scientific">Microbacterium galbinum</name>
    <dbReference type="NCBI Taxonomy" id="2851646"/>
    <lineage>
        <taxon>Bacteria</taxon>
        <taxon>Bacillati</taxon>
        <taxon>Actinomycetota</taxon>
        <taxon>Actinomycetes</taxon>
        <taxon>Micrococcales</taxon>
        <taxon>Microbacteriaceae</taxon>
        <taxon>Microbacterium</taxon>
    </lineage>
</organism>
<dbReference type="RefSeq" id="WP_247957538.1">
    <property type="nucleotide sequence ID" value="NZ_CP078077.1"/>
</dbReference>